<feature type="transmembrane region" description="Helical" evidence="8">
    <location>
        <begin position="32"/>
        <end position="52"/>
    </location>
</feature>
<evidence type="ECO:0000256" key="5">
    <source>
        <dbReference type="ARBA" id="ARBA00022692"/>
    </source>
</evidence>
<feature type="transmembrane region" description="Helical" evidence="8">
    <location>
        <begin position="140"/>
        <end position="157"/>
    </location>
</feature>
<feature type="transmembrane region" description="Helical" evidence="8">
    <location>
        <begin position="112"/>
        <end position="128"/>
    </location>
</feature>
<dbReference type="Proteomes" id="UP000234748">
    <property type="component" value="Unassembled WGS sequence"/>
</dbReference>
<protein>
    <submittedName>
        <fullName evidence="9">Uncharacterized protein</fullName>
    </submittedName>
</protein>
<organism evidence="9 10">
    <name type="scientific">Peribacillus deserti</name>
    <dbReference type="NCBI Taxonomy" id="673318"/>
    <lineage>
        <taxon>Bacteria</taxon>
        <taxon>Bacillati</taxon>
        <taxon>Bacillota</taxon>
        <taxon>Bacilli</taxon>
        <taxon>Bacillales</taxon>
        <taxon>Bacillaceae</taxon>
        <taxon>Peribacillus</taxon>
    </lineage>
</organism>
<comment type="similarity">
    <text evidence="2">Belongs to the amino acid-polyamine-organocation (APC) superfamily. Spore germination protein (SGP) (TC 2.A.3.9) family.</text>
</comment>
<sequence>MARYFYMIVFLNMFVHIIFNVPLILIQHRFNGAVTSMAISIVIGSILSYIFIKAISKYPYNGLPEIFMDLLPGYIRIPFLLFLSLMWIAAGSLAIGSFAYLVKLYVNPEMDLKIILGFLVLVLIYGSTRGTQSIIYKTGFSVLTASPFIAFIIYKALTSDYFYPVHIKRVLQYSWEMPNYSSVAAASYMFTGYINLVIMNRNIQAKRILKHFWLIPVLGTLILVFTYLIPFGFLGIKSIGDFVFPWMVTVDTLRMEYGFIERTSFLLVMIFMILSILFGIITWNVGLELMKGAFGIEDRKTGKRLFPLVFLGIVGFLTVYFQETLNQRSYFEAAKIWFNLRLPVEILLVLALSLLPLRRKQA</sequence>
<keyword evidence="10" id="KW-1185">Reference proteome</keyword>
<dbReference type="Pfam" id="PF03845">
    <property type="entry name" value="Spore_permease"/>
    <property type="match status" value="1"/>
</dbReference>
<keyword evidence="5 8" id="KW-0812">Transmembrane</keyword>
<evidence type="ECO:0000313" key="9">
    <source>
        <dbReference type="EMBL" id="PLT29908.1"/>
    </source>
</evidence>
<evidence type="ECO:0000256" key="7">
    <source>
        <dbReference type="ARBA" id="ARBA00023136"/>
    </source>
</evidence>
<feature type="transmembrane region" description="Helical" evidence="8">
    <location>
        <begin position="265"/>
        <end position="285"/>
    </location>
</feature>
<dbReference type="EMBL" id="PGUY01000031">
    <property type="protein sequence ID" value="PLT29908.1"/>
    <property type="molecule type" value="Genomic_DNA"/>
</dbReference>
<feature type="transmembrane region" description="Helical" evidence="8">
    <location>
        <begin position="73"/>
        <end position="100"/>
    </location>
</feature>
<evidence type="ECO:0000256" key="2">
    <source>
        <dbReference type="ARBA" id="ARBA00007998"/>
    </source>
</evidence>
<evidence type="ECO:0000256" key="4">
    <source>
        <dbReference type="ARBA" id="ARBA00022544"/>
    </source>
</evidence>
<accession>A0A2N5M6B2</accession>
<dbReference type="PANTHER" id="PTHR34975:SF2">
    <property type="entry name" value="SPORE GERMINATION PROTEIN A2"/>
    <property type="match status" value="1"/>
</dbReference>
<feature type="transmembrane region" description="Helical" evidence="8">
    <location>
        <begin position="336"/>
        <end position="357"/>
    </location>
</feature>
<keyword evidence="4" id="KW-0309">Germination</keyword>
<keyword evidence="6 8" id="KW-1133">Transmembrane helix</keyword>
<dbReference type="AlphaFoldDB" id="A0A2N5M6B2"/>
<dbReference type="InterPro" id="IPR004761">
    <property type="entry name" value="Spore_GerAB"/>
</dbReference>
<comment type="caution">
    <text evidence="9">The sequence shown here is derived from an EMBL/GenBank/DDBJ whole genome shotgun (WGS) entry which is preliminary data.</text>
</comment>
<reference evidence="9 10" key="1">
    <citation type="submission" date="2017-11" db="EMBL/GenBank/DDBJ databases">
        <title>Comparitive Functional Genomics of Dry Heat Resistant strains isolated from the Viking Spacecraft.</title>
        <authorList>
            <person name="Seuylemezian A."/>
            <person name="Cooper K."/>
            <person name="Vaishampayan P."/>
        </authorList>
    </citation>
    <scope>NUCLEOTIDE SEQUENCE [LARGE SCALE GENOMIC DNA]</scope>
    <source>
        <strain evidence="9 10">V1-29</strain>
    </source>
</reference>
<evidence type="ECO:0000313" key="10">
    <source>
        <dbReference type="Proteomes" id="UP000234748"/>
    </source>
</evidence>
<name>A0A2N5M6B2_9BACI</name>
<feature type="transmembrane region" description="Helical" evidence="8">
    <location>
        <begin position="305"/>
        <end position="321"/>
    </location>
</feature>
<dbReference type="OrthoDB" id="2930450at2"/>
<dbReference type="RefSeq" id="WP_101641737.1">
    <property type="nucleotide sequence ID" value="NZ_PGUY01000031.1"/>
</dbReference>
<evidence type="ECO:0000256" key="6">
    <source>
        <dbReference type="ARBA" id="ARBA00022989"/>
    </source>
</evidence>
<proteinExistence type="inferred from homology"/>
<dbReference type="GO" id="GO:0009847">
    <property type="term" value="P:spore germination"/>
    <property type="evidence" value="ECO:0007669"/>
    <property type="project" value="InterPro"/>
</dbReference>
<evidence type="ECO:0000256" key="1">
    <source>
        <dbReference type="ARBA" id="ARBA00004141"/>
    </source>
</evidence>
<feature type="transmembrane region" description="Helical" evidence="8">
    <location>
        <begin position="5"/>
        <end position="26"/>
    </location>
</feature>
<keyword evidence="7 8" id="KW-0472">Membrane</keyword>
<dbReference type="GO" id="GO:0016020">
    <property type="term" value="C:membrane"/>
    <property type="evidence" value="ECO:0007669"/>
    <property type="project" value="UniProtKB-SubCell"/>
</dbReference>
<feature type="transmembrane region" description="Helical" evidence="8">
    <location>
        <begin position="211"/>
        <end position="236"/>
    </location>
</feature>
<dbReference type="PANTHER" id="PTHR34975">
    <property type="entry name" value="SPORE GERMINATION PROTEIN A2"/>
    <property type="match status" value="1"/>
</dbReference>
<feature type="transmembrane region" description="Helical" evidence="8">
    <location>
        <begin position="177"/>
        <end position="199"/>
    </location>
</feature>
<evidence type="ECO:0000256" key="8">
    <source>
        <dbReference type="SAM" id="Phobius"/>
    </source>
</evidence>
<comment type="subcellular location">
    <subcellularLocation>
        <location evidence="1">Membrane</location>
        <topology evidence="1">Multi-pass membrane protein</topology>
    </subcellularLocation>
</comment>
<evidence type="ECO:0000256" key="3">
    <source>
        <dbReference type="ARBA" id="ARBA00022448"/>
    </source>
</evidence>
<gene>
    <name evidence="9" type="ORF">CUU66_10255</name>
</gene>
<keyword evidence="3" id="KW-0813">Transport</keyword>